<dbReference type="EMBL" id="BMCJ01000001">
    <property type="protein sequence ID" value="GGC74032.1"/>
    <property type="molecule type" value="Genomic_DNA"/>
</dbReference>
<evidence type="ECO:0000256" key="4">
    <source>
        <dbReference type="ARBA" id="ARBA00022676"/>
    </source>
</evidence>
<evidence type="ECO:0000259" key="17">
    <source>
        <dbReference type="Pfam" id="PF00905"/>
    </source>
</evidence>
<evidence type="ECO:0000259" key="18">
    <source>
        <dbReference type="Pfam" id="PF00912"/>
    </source>
</evidence>
<keyword evidence="13" id="KW-0961">Cell wall biogenesis/degradation</keyword>
<proteinExistence type="predicted"/>
<evidence type="ECO:0000256" key="11">
    <source>
        <dbReference type="ARBA" id="ARBA00023136"/>
    </source>
</evidence>
<protein>
    <submittedName>
        <fullName evidence="19">Penicillin-binding protein 1F</fullName>
    </submittedName>
</protein>
<keyword evidence="12" id="KW-0511">Multifunctional enzyme</keyword>
<keyword evidence="4" id="KW-0328">Glycosyltransferase</keyword>
<dbReference type="InterPro" id="IPR023346">
    <property type="entry name" value="Lysozyme-like_dom_sf"/>
</dbReference>
<dbReference type="PANTHER" id="PTHR32282">
    <property type="entry name" value="BINDING PROTEIN TRANSPEPTIDASE, PUTATIVE-RELATED"/>
    <property type="match status" value="1"/>
</dbReference>
<evidence type="ECO:0000256" key="16">
    <source>
        <dbReference type="SAM" id="Phobius"/>
    </source>
</evidence>
<evidence type="ECO:0000256" key="10">
    <source>
        <dbReference type="ARBA" id="ARBA00022989"/>
    </source>
</evidence>
<dbReference type="InterPro" id="IPR036950">
    <property type="entry name" value="PBP_transglycosylase"/>
</dbReference>
<sequence length="728" mass="81597">MKLWNNNGRPTTRMKRLKKKRYKWAAIIALSAVILAVLGYLTILFGGMLVADKEKLVLNDATTVELENGEVIERIYTENRTLVSIDEIPDHVEEAFMAVEDARFYEHGGVDPRAIFRAVYKDLIAMKKVEGGSTITMQLAKNLFLTNDKTWMRKTKEVMAALYLERNYTKKEILELYLNRIYFGKGIYGVEQASQVFYNKPASELTISEGAMLAGMPKAPNTYSPVDNPEEAVKRRNVVLDRMHSVGMITSEQLLQLQGKTLEVNYQEREDQKWSNSYVDLVIREAAARYNISRDELKRGGYRIITGMDPDIQKIAYEEMQNGEYAPGSVEGVQGAFTLMDADSGAIVAAIGGRDYEHGTMNRANVRRSPGSTIKPLSVYGPAMMEAGYDPYSLLVDRPMKFGNYEPKNYDGNYEGLVSLYDALVKSKNVPAVWLLDQIGIKTSKEYLKKLGLETNDSGLSLALGGLEHGYSPVEMVEAYRAFSRGGKAIDAYAIKKIEDRNGEVIEEMEPKERTVFSEQVAWNMTEMLQRVVSHGTGTSGSYGKALAGKTGTQQHDSVPGKNKDVWFAGYTPEYVGSLWMGYDSSGKDHYLEGGSSYPTAMMKSILTKIDQQKGLSASFQQPEGVEEDVAPPVKLPVIDDLNVKFEVGGSSLIRGRLSWTPGEDDRIVYHIYKEEPGVDTRVGEVTGKGTFKVDIKNVFQRHTYYVVPYDPYTKMEGQQSNRAVLEW</sequence>
<keyword evidence="7" id="KW-0378">Hydrolase</keyword>
<keyword evidence="3" id="KW-0645">Protease</keyword>
<evidence type="ECO:0000313" key="20">
    <source>
        <dbReference type="Proteomes" id="UP000619534"/>
    </source>
</evidence>
<evidence type="ECO:0000256" key="13">
    <source>
        <dbReference type="ARBA" id="ARBA00023316"/>
    </source>
</evidence>
<evidence type="ECO:0000256" key="3">
    <source>
        <dbReference type="ARBA" id="ARBA00022670"/>
    </source>
</evidence>
<dbReference type="RefSeq" id="WP_229717792.1">
    <property type="nucleotide sequence ID" value="NZ_BMCJ01000001.1"/>
</dbReference>
<feature type="domain" description="Penicillin-binding protein transpeptidase" evidence="17">
    <location>
        <begin position="335"/>
        <end position="600"/>
    </location>
</feature>
<evidence type="ECO:0000256" key="12">
    <source>
        <dbReference type="ARBA" id="ARBA00023268"/>
    </source>
</evidence>
<evidence type="ECO:0000256" key="5">
    <source>
        <dbReference type="ARBA" id="ARBA00022679"/>
    </source>
</evidence>
<keyword evidence="11 16" id="KW-0472">Membrane</keyword>
<dbReference type="Pfam" id="PF00912">
    <property type="entry name" value="Transgly"/>
    <property type="match status" value="1"/>
</dbReference>
<evidence type="ECO:0000256" key="8">
    <source>
        <dbReference type="ARBA" id="ARBA00022960"/>
    </source>
</evidence>
<feature type="domain" description="Glycosyl transferase family 51" evidence="18">
    <location>
        <begin position="69"/>
        <end position="244"/>
    </location>
</feature>
<dbReference type="InterPro" id="IPR050396">
    <property type="entry name" value="Glycosyltr_51/Transpeptidase"/>
</dbReference>
<keyword evidence="1" id="KW-1003">Cell membrane</keyword>
<evidence type="ECO:0000256" key="6">
    <source>
        <dbReference type="ARBA" id="ARBA00022692"/>
    </source>
</evidence>
<evidence type="ECO:0000256" key="7">
    <source>
        <dbReference type="ARBA" id="ARBA00022801"/>
    </source>
</evidence>
<dbReference type="Proteomes" id="UP000619534">
    <property type="component" value="Unassembled WGS sequence"/>
</dbReference>
<accession>A0ABQ1NGX7</accession>
<evidence type="ECO:0000256" key="9">
    <source>
        <dbReference type="ARBA" id="ARBA00022984"/>
    </source>
</evidence>
<keyword evidence="5" id="KW-0808">Transferase</keyword>
<keyword evidence="10 16" id="KW-1133">Transmembrane helix</keyword>
<gene>
    <name evidence="19" type="primary">pbpF</name>
    <name evidence="19" type="ORF">GCM10007216_00820</name>
</gene>
<comment type="caution">
    <text evidence="19">The sequence shown here is derived from an EMBL/GenBank/DDBJ whole genome shotgun (WGS) entry which is preliminary data.</text>
</comment>
<evidence type="ECO:0000256" key="15">
    <source>
        <dbReference type="ARBA" id="ARBA00049902"/>
    </source>
</evidence>
<evidence type="ECO:0000256" key="1">
    <source>
        <dbReference type="ARBA" id="ARBA00022475"/>
    </source>
</evidence>
<keyword evidence="8" id="KW-0133">Cell shape</keyword>
<comment type="catalytic activity">
    <reaction evidence="14">
        <text>Preferential cleavage: (Ac)2-L-Lys-D-Ala-|-D-Ala. Also transpeptidation of peptidyl-alanyl moieties that are N-acyl substituents of D-alanine.</text>
        <dbReference type="EC" id="3.4.16.4"/>
    </reaction>
</comment>
<comment type="catalytic activity">
    <reaction evidence="15">
        <text>[GlcNAc-(1-&gt;4)-Mur2Ac(oyl-L-Ala-gamma-D-Glu-L-Lys-D-Ala-D-Ala)](n)-di-trans,octa-cis-undecaprenyl diphosphate + beta-D-GlcNAc-(1-&gt;4)-Mur2Ac(oyl-L-Ala-gamma-D-Glu-L-Lys-D-Ala-D-Ala)-di-trans,octa-cis-undecaprenyl diphosphate = [GlcNAc-(1-&gt;4)-Mur2Ac(oyl-L-Ala-gamma-D-Glu-L-Lys-D-Ala-D-Ala)](n+1)-di-trans,octa-cis-undecaprenyl diphosphate + di-trans,octa-cis-undecaprenyl diphosphate + H(+)</text>
        <dbReference type="Rhea" id="RHEA:23708"/>
        <dbReference type="Rhea" id="RHEA-COMP:9602"/>
        <dbReference type="Rhea" id="RHEA-COMP:9603"/>
        <dbReference type="ChEBI" id="CHEBI:15378"/>
        <dbReference type="ChEBI" id="CHEBI:58405"/>
        <dbReference type="ChEBI" id="CHEBI:60033"/>
        <dbReference type="ChEBI" id="CHEBI:78435"/>
        <dbReference type="EC" id="2.4.99.28"/>
    </reaction>
</comment>
<evidence type="ECO:0000313" key="19">
    <source>
        <dbReference type="EMBL" id="GGC74032.1"/>
    </source>
</evidence>
<keyword evidence="6 16" id="KW-0812">Transmembrane</keyword>
<organism evidence="19 20">
    <name type="scientific">Thalassobacillus devorans</name>
    <dbReference type="NCBI Taxonomy" id="279813"/>
    <lineage>
        <taxon>Bacteria</taxon>
        <taxon>Bacillati</taxon>
        <taxon>Bacillota</taxon>
        <taxon>Bacilli</taxon>
        <taxon>Bacillales</taxon>
        <taxon>Bacillaceae</taxon>
        <taxon>Thalassobacillus</taxon>
    </lineage>
</organism>
<feature type="transmembrane region" description="Helical" evidence="16">
    <location>
        <begin position="24"/>
        <end position="50"/>
    </location>
</feature>
<dbReference type="NCBIfam" id="TIGR02074">
    <property type="entry name" value="PBP_1a_fam"/>
    <property type="match status" value="1"/>
</dbReference>
<dbReference type="PANTHER" id="PTHR32282:SF32">
    <property type="entry name" value="PENICILLIN-BINDING PROTEIN 2A"/>
    <property type="match status" value="1"/>
</dbReference>
<keyword evidence="9" id="KW-0573">Peptidoglycan synthesis</keyword>
<dbReference type="SUPFAM" id="SSF56601">
    <property type="entry name" value="beta-lactamase/transpeptidase-like"/>
    <property type="match status" value="1"/>
</dbReference>
<name>A0ABQ1NGX7_9BACI</name>
<evidence type="ECO:0000256" key="2">
    <source>
        <dbReference type="ARBA" id="ARBA00022645"/>
    </source>
</evidence>
<keyword evidence="20" id="KW-1185">Reference proteome</keyword>
<keyword evidence="2" id="KW-0121">Carboxypeptidase</keyword>
<dbReference type="InterPro" id="IPR001264">
    <property type="entry name" value="Glyco_trans_51"/>
</dbReference>
<dbReference type="InterPro" id="IPR012338">
    <property type="entry name" value="Beta-lactam/transpept-like"/>
</dbReference>
<reference evidence="20" key="1">
    <citation type="journal article" date="2019" name="Int. J. Syst. Evol. Microbiol.">
        <title>The Global Catalogue of Microorganisms (GCM) 10K type strain sequencing project: providing services to taxonomists for standard genome sequencing and annotation.</title>
        <authorList>
            <consortium name="The Broad Institute Genomics Platform"/>
            <consortium name="The Broad Institute Genome Sequencing Center for Infectious Disease"/>
            <person name="Wu L."/>
            <person name="Ma J."/>
        </authorList>
    </citation>
    <scope>NUCLEOTIDE SEQUENCE [LARGE SCALE GENOMIC DNA]</scope>
    <source>
        <strain evidence="20">CCM 7282</strain>
    </source>
</reference>
<evidence type="ECO:0000256" key="14">
    <source>
        <dbReference type="ARBA" id="ARBA00034000"/>
    </source>
</evidence>
<dbReference type="Pfam" id="PF00905">
    <property type="entry name" value="Transpeptidase"/>
    <property type="match status" value="1"/>
</dbReference>
<dbReference type="Gene3D" id="1.10.3810.10">
    <property type="entry name" value="Biosynthetic peptidoglycan transglycosylase-like"/>
    <property type="match status" value="1"/>
</dbReference>
<dbReference type="Gene3D" id="3.40.710.10">
    <property type="entry name" value="DD-peptidase/beta-lactamase superfamily"/>
    <property type="match status" value="1"/>
</dbReference>
<dbReference type="SUPFAM" id="SSF53955">
    <property type="entry name" value="Lysozyme-like"/>
    <property type="match status" value="1"/>
</dbReference>
<dbReference type="InterPro" id="IPR001460">
    <property type="entry name" value="PCN-bd_Tpept"/>
</dbReference>